<evidence type="ECO:0000313" key="2">
    <source>
        <dbReference type="Proteomes" id="UP000826195"/>
    </source>
</evidence>
<reference evidence="1 2" key="1">
    <citation type="journal article" date="2021" name="J. Hered.">
        <title>A chromosome-level genome assembly of the parasitoid wasp, Cotesia glomerata (Hymenoptera: Braconidae).</title>
        <authorList>
            <person name="Pinto B.J."/>
            <person name="Weis J.J."/>
            <person name="Gamble T."/>
            <person name="Ode P.J."/>
            <person name="Paul R."/>
            <person name="Zaspel J.M."/>
        </authorList>
    </citation>
    <scope>NUCLEOTIDE SEQUENCE [LARGE SCALE GENOMIC DNA]</scope>
    <source>
        <strain evidence="1">CgM1</strain>
    </source>
</reference>
<organism evidence="1 2">
    <name type="scientific">Cotesia glomerata</name>
    <name type="common">Lepidopteran parasitic wasp</name>
    <name type="synonym">Apanteles glomeratus</name>
    <dbReference type="NCBI Taxonomy" id="32391"/>
    <lineage>
        <taxon>Eukaryota</taxon>
        <taxon>Metazoa</taxon>
        <taxon>Ecdysozoa</taxon>
        <taxon>Arthropoda</taxon>
        <taxon>Hexapoda</taxon>
        <taxon>Insecta</taxon>
        <taxon>Pterygota</taxon>
        <taxon>Neoptera</taxon>
        <taxon>Endopterygota</taxon>
        <taxon>Hymenoptera</taxon>
        <taxon>Apocrita</taxon>
        <taxon>Ichneumonoidea</taxon>
        <taxon>Braconidae</taxon>
        <taxon>Microgastrinae</taxon>
        <taxon>Cotesia</taxon>
    </lineage>
</organism>
<protein>
    <submittedName>
        <fullName evidence="1">Uncharacterized protein</fullName>
    </submittedName>
</protein>
<dbReference type="AlphaFoldDB" id="A0AAV7J503"/>
<evidence type="ECO:0000313" key="1">
    <source>
        <dbReference type="EMBL" id="KAH0568030.1"/>
    </source>
</evidence>
<proteinExistence type="predicted"/>
<dbReference type="Proteomes" id="UP000826195">
    <property type="component" value="Unassembled WGS sequence"/>
</dbReference>
<name>A0AAV7J503_COTGL</name>
<accession>A0AAV7J503</accession>
<sequence length="73" mass="8642">MSGKYIFRTAEDGYLTQKNISLAFLRCIGVNVDDCTVVKEITAYKSYKLKYYDMMIEGSRFELRLTYDWPHLQ</sequence>
<dbReference type="EMBL" id="JAHXZJ010000001">
    <property type="protein sequence ID" value="KAH0568030.1"/>
    <property type="molecule type" value="Genomic_DNA"/>
</dbReference>
<comment type="caution">
    <text evidence="1">The sequence shown here is derived from an EMBL/GenBank/DDBJ whole genome shotgun (WGS) entry which is preliminary data.</text>
</comment>
<keyword evidence="2" id="KW-1185">Reference proteome</keyword>
<gene>
    <name evidence="1" type="ORF">KQX54_017825</name>
</gene>